<evidence type="ECO:0000256" key="5">
    <source>
        <dbReference type="ARBA" id="ARBA00022801"/>
    </source>
</evidence>
<dbReference type="InterPro" id="IPR039537">
    <property type="entry name" value="Retrotran_Ty1/copia-like"/>
</dbReference>
<dbReference type="GO" id="GO:0004519">
    <property type="term" value="F:endonuclease activity"/>
    <property type="evidence" value="ECO:0007669"/>
    <property type="project" value="UniProtKB-KW"/>
</dbReference>
<feature type="domain" description="Retroviral polymerase SH3-like" evidence="12">
    <location>
        <begin position="85"/>
        <end position="139"/>
    </location>
</feature>
<dbReference type="PANTHER" id="PTHR42648:SF11">
    <property type="entry name" value="TRANSPOSON TY4-P GAG-POL POLYPROTEIN"/>
    <property type="match status" value="1"/>
</dbReference>
<keyword evidence="6" id="KW-0460">Magnesium</keyword>
<keyword evidence="10" id="KW-0233">DNA recombination</keyword>
<feature type="region of interest" description="Disordered" evidence="11">
    <location>
        <begin position="161"/>
        <end position="194"/>
    </location>
</feature>
<keyword evidence="9" id="KW-0808">Transferase</keyword>
<proteinExistence type="predicted"/>
<dbReference type="Gene3D" id="3.30.420.10">
    <property type="entry name" value="Ribonuclease H-like superfamily/Ribonuclease H"/>
    <property type="match status" value="1"/>
</dbReference>
<dbReference type="AlphaFoldDB" id="A0A8H5C2T2"/>
<evidence type="ECO:0000259" key="12">
    <source>
        <dbReference type="Pfam" id="PF25597"/>
    </source>
</evidence>
<keyword evidence="8" id="KW-0695">RNA-directed DNA polymerase</keyword>
<evidence type="ECO:0000256" key="9">
    <source>
        <dbReference type="ARBA" id="ARBA00022932"/>
    </source>
</evidence>
<dbReference type="InterPro" id="IPR012337">
    <property type="entry name" value="RNaseH-like_sf"/>
</dbReference>
<dbReference type="GO" id="GO:0003964">
    <property type="term" value="F:RNA-directed DNA polymerase activity"/>
    <property type="evidence" value="ECO:0007669"/>
    <property type="project" value="UniProtKB-KW"/>
</dbReference>
<evidence type="ECO:0000256" key="1">
    <source>
        <dbReference type="ARBA" id="ARBA00022695"/>
    </source>
</evidence>
<keyword evidence="1" id="KW-0548">Nucleotidyltransferase</keyword>
<gene>
    <name evidence="13" type="ORF">D9758_017415</name>
</gene>
<dbReference type="InterPro" id="IPR036397">
    <property type="entry name" value="RNaseH_sf"/>
</dbReference>
<sequence length="383" mass="43817">MIIHKFTVPYTSPSNGVAERGIGAMLNGTRAMLFDAGLSAQWWGHAMMTYIYVKNVLPNTRGIVPEEKWTKQRQNVSHLVPFGSVGFAHIPAKTGRGKLDARGYKCQMVGYDGRKVYVVKRWETNEVYRSSDVVFERSEGHWILALEGENDEMLFLVQTPKSEPSIPDSIPDSTPSTSSSPSTPMTMDKTQPALNVPEKRTCRTQAEIWATVPTRSSTRSRNLTQQFVESKEYEDREKEANERGELWTKDDEEDRELLLEFDEEDSPNALKAHLETVIEPDNTWIPHSYNEAMKHPDLWMKPMEKELAKLDSRKAFTPVQKPKDAKIITTRWVYVLRLDGDGKITERRARLVVRGYDQPYKLLFIHRLWAPKALGSAFNGCKP</sequence>
<comment type="caution">
    <text evidence="13">The sequence shown here is derived from an EMBL/GenBank/DDBJ whole genome shotgun (WGS) entry which is preliminary data.</text>
</comment>
<evidence type="ECO:0000313" key="13">
    <source>
        <dbReference type="EMBL" id="KAF5334024.1"/>
    </source>
</evidence>
<dbReference type="Proteomes" id="UP000559256">
    <property type="component" value="Unassembled WGS sequence"/>
</dbReference>
<dbReference type="PANTHER" id="PTHR42648">
    <property type="entry name" value="TRANSPOSASE, PUTATIVE-RELATED"/>
    <property type="match status" value="1"/>
</dbReference>
<evidence type="ECO:0000256" key="7">
    <source>
        <dbReference type="ARBA" id="ARBA00022908"/>
    </source>
</evidence>
<evidence type="ECO:0000256" key="4">
    <source>
        <dbReference type="ARBA" id="ARBA00022759"/>
    </source>
</evidence>
<dbReference type="GO" id="GO:0046872">
    <property type="term" value="F:metal ion binding"/>
    <property type="evidence" value="ECO:0007669"/>
    <property type="project" value="UniProtKB-KW"/>
</dbReference>
<dbReference type="EMBL" id="JAACJM010000273">
    <property type="protein sequence ID" value="KAF5334024.1"/>
    <property type="molecule type" value="Genomic_DNA"/>
</dbReference>
<evidence type="ECO:0000313" key="14">
    <source>
        <dbReference type="Proteomes" id="UP000559256"/>
    </source>
</evidence>
<dbReference type="SUPFAM" id="SSF53098">
    <property type="entry name" value="Ribonuclease H-like"/>
    <property type="match status" value="1"/>
</dbReference>
<feature type="compositionally biased region" description="Low complexity" evidence="11">
    <location>
        <begin position="161"/>
        <end position="190"/>
    </location>
</feature>
<keyword evidence="3" id="KW-0479">Metal-binding</keyword>
<dbReference type="InterPro" id="IPR057670">
    <property type="entry name" value="SH3_retrovirus"/>
</dbReference>
<keyword evidence="9" id="KW-0239">DNA-directed DNA polymerase</keyword>
<organism evidence="13 14">
    <name type="scientific">Tetrapyrgos nigripes</name>
    <dbReference type="NCBI Taxonomy" id="182062"/>
    <lineage>
        <taxon>Eukaryota</taxon>
        <taxon>Fungi</taxon>
        <taxon>Dikarya</taxon>
        <taxon>Basidiomycota</taxon>
        <taxon>Agaricomycotina</taxon>
        <taxon>Agaricomycetes</taxon>
        <taxon>Agaricomycetidae</taxon>
        <taxon>Agaricales</taxon>
        <taxon>Marasmiineae</taxon>
        <taxon>Marasmiaceae</taxon>
        <taxon>Tetrapyrgos</taxon>
    </lineage>
</organism>
<dbReference type="GO" id="GO:0016787">
    <property type="term" value="F:hydrolase activity"/>
    <property type="evidence" value="ECO:0007669"/>
    <property type="project" value="UniProtKB-KW"/>
</dbReference>
<dbReference type="GO" id="GO:0003887">
    <property type="term" value="F:DNA-directed DNA polymerase activity"/>
    <property type="evidence" value="ECO:0007669"/>
    <property type="project" value="UniProtKB-KW"/>
</dbReference>
<evidence type="ECO:0000256" key="8">
    <source>
        <dbReference type="ARBA" id="ARBA00022918"/>
    </source>
</evidence>
<evidence type="ECO:0000256" key="3">
    <source>
        <dbReference type="ARBA" id="ARBA00022723"/>
    </source>
</evidence>
<evidence type="ECO:0000256" key="2">
    <source>
        <dbReference type="ARBA" id="ARBA00022722"/>
    </source>
</evidence>
<dbReference type="Pfam" id="PF25597">
    <property type="entry name" value="SH3_retrovirus"/>
    <property type="match status" value="1"/>
</dbReference>
<dbReference type="GO" id="GO:0015074">
    <property type="term" value="P:DNA integration"/>
    <property type="evidence" value="ECO:0007669"/>
    <property type="project" value="UniProtKB-KW"/>
</dbReference>
<dbReference type="GO" id="GO:0006310">
    <property type="term" value="P:DNA recombination"/>
    <property type="evidence" value="ECO:0007669"/>
    <property type="project" value="UniProtKB-KW"/>
</dbReference>
<name>A0A8H5C2T2_9AGAR</name>
<keyword evidence="14" id="KW-1185">Reference proteome</keyword>
<keyword evidence="7" id="KW-0229">DNA integration</keyword>
<keyword evidence="5" id="KW-0378">Hydrolase</keyword>
<dbReference type="GO" id="GO:0003676">
    <property type="term" value="F:nucleic acid binding"/>
    <property type="evidence" value="ECO:0007669"/>
    <property type="project" value="InterPro"/>
</dbReference>
<dbReference type="OrthoDB" id="7691805at2759"/>
<evidence type="ECO:0000256" key="6">
    <source>
        <dbReference type="ARBA" id="ARBA00022842"/>
    </source>
</evidence>
<reference evidence="13 14" key="1">
    <citation type="journal article" date="2020" name="ISME J.">
        <title>Uncovering the hidden diversity of litter-decomposition mechanisms in mushroom-forming fungi.</title>
        <authorList>
            <person name="Floudas D."/>
            <person name="Bentzer J."/>
            <person name="Ahren D."/>
            <person name="Johansson T."/>
            <person name="Persson P."/>
            <person name="Tunlid A."/>
        </authorList>
    </citation>
    <scope>NUCLEOTIDE SEQUENCE [LARGE SCALE GENOMIC DNA]</scope>
    <source>
        <strain evidence="13 14">CBS 291.85</strain>
    </source>
</reference>
<accession>A0A8H5C2T2</accession>
<evidence type="ECO:0000256" key="10">
    <source>
        <dbReference type="ARBA" id="ARBA00023172"/>
    </source>
</evidence>
<keyword evidence="2" id="KW-0540">Nuclease</keyword>
<evidence type="ECO:0000256" key="11">
    <source>
        <dbReference type="SAM" id="MobiDB-lite"/>
    </source>
</evidence>
<protein>
    <recommendedName>
        <fullName evidence="12">Retroviral polymerase SH3-like domain-containing protein</fullName>
    </recommendedName>
</protein>
<keyword evidence="4" id="KW-0255">Endonuclease</keyword>